<keyword evidence="4 9" id="KW-0808">Transferase</keyword>
<dbReference type="GO" id="GO:0016410">
    <property type="term" value="F:N-acyltransferase activity"/>
    <property type="evidence" value="ECO:0007669"/>
    <property type="project" value="UniProtKB-UniRule"/>
</dbReference>
<evidence type="ECO:0000256" key="1">
    <source>
        <dbReference type="ARBA" id="ARBA00004651"/>
    </source>
</evidence>
<dbReference type="KEGG" id="mcys:MCB1EB_1927"/>
<feature type="transmembrane region" description="Helical" evidence="9">
    <location>
        <begin position="71"/>
        <end position="93"/>
    </location>
</feature>
<evidence type="ECO:0000256" key="6">
    <source>
        <dbReference type="ARBA" id="ARBA00022989"/>
    </source>
</evidence>
<dbReference type="CDD" id="cd07571">
    <property type="entry name" value="ALP_N-acyl_transferase"/>
    <property type="match status" value="1"/>
</dbReference>
<feature type="transmembrane region" description="Helical" evidence="9">
    <location>
        <begin position="151"/>
        <end position="173"/>
    </location>
</feature>
<dbReference type="InterPro" id="IPR045378">
    <property type="entry name" value="LNT_N"/>
</dbReference>
<keyword evidence="11" id="KW-1185">Reference proteome</keyword>
<reference evidence="10 11" key="1">
    <citation type="journal article" date="2018" name="Microbes Environ.">
        <title>Comparative Genomic Insights into Endofungal Lifestyles of Two Bacterial Endosymbionts, Mycoavidus cysteinexigens and Burkholderia rhizoxinica.</title>
        <authorList>
            <person name="Sharmin D."/>
            <person name="Guo Y."/>
            <person name="Nishizawa T."/>
            <person name="Ohshima S."/>
            <person name="Sato Y."/>
            <person name="Takashima Y."/>
            <person name="Narisawa K."/>
            <person name="Ohta H."/>
        </authorList>
    </citation>
    <scope>NUCLEOTIDE SEQUENCE [LARGE SCALE GENOMIC DNA]</scope>
    <source>
        <strain evidence="10 11">B1-EB</strain>
    </source>
</reference>
<dbReference type="Pfam" id="PF00795">
    <property type="entry name" value="CN_hydrolase"/>
    <property type="match status" value="1"/>
</dbReference>
<feature type="transmembrane region" description="Helical" evidence="9">
    <location>
        <begin position="47"/>
        <end position="64"/>
    </location>
</feature>
<keyword evidence="6 9" id="KW-1133">Transmembrane helix</keyword>
<name>A0A2Z6EXJ2_9BURK</name>
<dbReference type="NCBIfam" id="TIGR00546">
    <property type="entry name" value="lnt"/>
    <property type="match status" value="1"/>
</dbReference>
<comment type="function">
    <text evidence="9">Catalyzes the phospholipid dependent N-acylation of the N-terminal cysteine of apolipoprotein, the last step in lipoprotein maturation.</text>
</comment>
<evidence type="ECO:0000256" key="3">
    <source>
        <dbReference type="ARBA" id="ARBA00022475"/>
    </source>
</evidence>
<keyword evidence="3 9" id="KW-1003">Cell membrane</keyword>
<dbReference type="PROSITE" id="PS50263">
    <property type="entry name" value="CN_HYDROLASE"/>
    <property type="match status" value="1"/>
</dbReference>
<sequence>MAGSCRALILTRLAQPRATPDWREPWPLFLALLAGLAHTLSFAPTPYGGWLEIVTLTCFFALLANRRTLCATLASAGAFGFSHFVSGVFWLYISMHVYGGMPAIIALSALILFALYLAAWPILAAALWYFCGAARSDVATTPPLIPWRSSLAFASAWALSEWLRGVVLTGFPWLASGYAQVAGPFAGYAAVIGVYGVGWLLAFNAALIGQTFMAASRRCKWALLAPLIMLVTCITGGIATTQITWTKPAPHAPLTVRLLQGNVQQEIKFEQQGIDMAIALYQELITAQPADLIITPETGIPVLEEDIPESFANTIRDFADKTGSAIIFGSVGATLTPTGPVDLTNSLLGVTPRSPILYRYNKHHLVPFGEFIPWGFHWFVELMKIPLGDFARGAAIQQPFFVGAQPLALNICYEDIFGEEIARTLRRTPIPAGILVNATNLAWFGDTIALDQHLQIAQMRALETGRPVLRATNTGATAIIGPDGRVEKKLATFSVGSLEARVQGRVGATPYITYGNMPVLIVSLALLALFAAQRIKVPYIR</sequence>
<accession>A0A2Z6EXJ2</accession>
<keyword evidence="7 9" id="KW-0472">Membrane</keyword>
<evidence type="ECO:0000256" key="5">
    <source>
        <dbReference type="ARBA" id="ARBA00022692"/>
    </source>
</evidence>
<dbReference type="AlphaFoldDB" id="A0A2Z6EXJ2"/>
<protein>
    <recommendedName>
        <fullName evidence="9">Apolipoprotein N-acyltransferase</fullName>
        <shortName evidence="9">ALP N-acyltransferase</shortName>
        <ecNumber evidence="9">2.3.1.269</ecNumber>
    </recommendedName>
</protein>
<dbReference type="InterPro" id="IPR036526">
    <property type="entry name" value="C-N_Hydrolase_sf"/>
</dbReference>
<gene>
    <name evidence="9" type="primary">lnt</name>
    <name evidence="10" type="ORF">MCB1EB_1927</name>
</gene>
<dbReference type="RefSeq" id="WP_045364709.1">
    <property type="nucleotide sequence ID" value="NZ_AP018150.1"/>
</dbReference>
<proteinExistence type="inferred from homology"/>
<dbReference type="InterPro" id="IPR003010">
    <property type="entry name" value="C-N_Hydrolase"/>
</dbReference>
<evidence type="ECO:0000256" key="4">
    <source>
        <dbReference type="ARBA" id="ARBA00022679"/>
    </source>
</evidence>
<comment type="similarity">
    <text evidence="2 9">Belongs to the CN hydrolase family. Apolipoprotein N-acyltransferase subfamily.</text>
</comment>
<dbReference type="SUPFAM" id="SSF56317">
    <property type="entry name" value="Carbon-nitrogen hydrolase"/>
    <property type="match status" value="1"/>
</dbReference>
<feature type="transmembrane region" description="Helical" evidence="9">
    <location>
        <begin position="185"/>
        <end position="209"/>
    </location>
</feature>
<dbReference type="PANTHER" id="PTHR38686">
    <property type="entry name" value="APOLIPOPROTEIN N-ACYLTRANSFERASE"/>
    <property type="match status" value="1"/>
</dbReference>
<keyword evidence="10" id="KW-0449">Lipoprotein</keyword>
<comment type="catalytic activity">
    <reaction evidence="9">
        <text>N-terminal S-1,2-diacyl-sn-glyceryl-L-cysteinyl-[lipoprotein] + a glycerophospholipid = N-acyl-S-1,2-diacyl-sn-glyceryl-L-cysteinyl-[lipoprotein] + a 2-acyl-sn-glycero-3-phospholipid + H(+)</text>
        <dbReference type="Rhea" id="RHEA:48228"/>
        <dbReference type="Rhea" id="RHEA-COMP:14681"/>
        <dbReference type="Rhea" id="RHEA-COMP:14684"/>
        <dbReference type="ChEBI" id="CHEBI:15378"/>
        <dbReference type="ChEBI" id="CHEBI:136912"/>
        <dbReference type="ChEBI" id="CHEBI:140656"/>
        <dbReference type="ChEBI" id="CHEBI:140657"/>
        <dbReference type="ChEBI" id="CHEBI:140660"/>
        <dbReference type="EC" id="2.3.1.269"/>
    </reaction>
</comment>
<evidence type="ECO:0000256" key="2">
    <source>
        <dbReference type="ARBA" id="ARBA00010065"/>
    </source>
</evidence>
<dbReference type="HAMAP" id="MF_01148">
    <property type="entry name" value="Lnt"/>
    <property type="match status" value="1"/>
</dbReference>
<evidence type="ECO:0000313" key="10">
    <source>
        <dbReference type="EMBL" id="BBE10088.1"/>
    </source>
</evidence>
<evidence type="ECO:0000313" key="11">
    <source>
        <dbReference type="Proteomes" id="UP000282597"/>
    </source>
</evidence>
<feature type="transmembrane region" description="Helical" evidence="9">
    <location>
        <begin position="105"/>
        <end position="130"/>
    </location>
</feature>
<dbReference type="InterPro" id="IPR004563">
    <property type="entry name" value="Apolipo_AcylTrfase"/>
</dbReference>
<evidence type="ECO:0000256" key="9">
    <source>
        <dbReference type="HAMAP-Rule" id="MF_01148"/>
    </source>
</evidence>
<dbReference type="EMBL" id="AP018150">
    <property type="protein sequence ID" value="BBE10088.1"/>
    <property type="molecule type" value="Genomic_DNA"/>
</dbReference>
<dbReference type="GO" id="GO:0042158">
    <property type="term" value="P:lipoprotein biosynthetic process"/>
    <property type="evidence" value="ECO:0007669"/>
    <property type="project" value="UniProtKB-UniRule"/>
</dbReference>
<evidence type="ECO:0000256" key="8">
    <source>
        <dbReference type="ARBA" id="ARBA00023315"/>
    </source>
</evidence>
<feature type="transmembrane region" description="Helical" evidence="9">
    <location>
        <begin position="511"/>
        <end position="532"/>
    </location>
</feature>
<organism evidence="10 11">
    <name type="scientific">Mycoavidus cysteinexigens</name>
    <dbReference type="NCBI Taxonomy" id="1553431"/>
    <lineage>
        <taxon>Bacteria</taxon>
        <taxon>Pseudomonadati</taxon>
        <taxon>Pseudomonadota</taxon>
        <taxon>Betaproteobacteria</taxon>
        <taxon>Burkholderiales</taxon>
        <taxon>Burkholderiaceae</taxon>
        <taxon>Mycoavidus</taxon>
    </lineage>
</organism>
<evidence type="ECO:0000256" key="7">
    <source>
        <dbReference type="ARBA" id="ARBA00023136"/>
    </source>
</evidence>
<feature type="transmembrane region" description="Helical" evidence="9">
    <location>
        <begin position="221"/>
        <end position="245"/>
    </location>
</feature>
<dbReference type="Gene3D" id="3.60.110.10">
    <property type="entry name" value="Carbon-nitrogen hydrolase"/>
    <property type="match status" value="1"/>
</dbReference>
<keyword evidence="5 9" id="KW-0812">Transmembrane</keyword>
<dbReference type="EC" id="2.3.1.269" evidence="9"/>
<dbReference type="GO" id="GO:0005886">
    <property type="term" value="C:plasma membrane"/>
    <property type="evidence" value="ECO:0007669"/>
    <property type="project" value="UniProtKB-SubCell"/>
</dbReference>
<dbReference type="UniPathway" id="UPA00666"/>
<keyword evidence="8 9" id="KW-0012">Acyltransferase</keyword>
<dbReference type="Pfam" id="PF20154">
    <property type="entry name" value="LNT_N"/>
    <property type="match status" value="1"/>
</dbReference>
<dbReference type="PANTHER" id="PTHR38686:SF1">
    <property type="entry name" value="APOLIPOPROTEIN N-ACYLTRANSFERASE"/>
    <property type="match status" value="1"/>
</dbReference>
<dbReference type="Proteomes" id="UP000282597">
    <property type="component" value="Chromosome"/>
</dbReference>
<comment type="subcellular location">
    <subcellularLocation>
        <location evidence="1 9">Cell membrane</location>
        <topology evidence="1 9">Multi-pass membrane protein</topology>
    </subcellularLocation>
</comment>
<comment type="pathway">
    <text evidence="9">Protein modification; lipoprotein biosynthesis (N-acyl transfer).</text>
</comment>